<dbReference type="Proteomes" id="UP000622166">
    <property type="component" value="Unassembled WGS sequence"/>
</dbReference>
<sequence length="98" mass="10022">MRRYALPAYWKPRLIALGPVAALSGMVLLAGAGVATADTNTGTEKSTMLCNVVLLSPGADVGGCRNVQVTGQDMVKNGTANTSVVDYAKAETVAGLLP</sequence>
<evidence type="ECO:0000256" key="1">
    <source>
        <dbReference type="SAM" id="SignalP"/>
    </source>
</evidence>
<keyword evidence="1" id="KW-0732">Signal</keyword>
<dbReference type="AlphaFoldDB" id="A0A918PC27"/>
<keyword evidence="3" id="KW-1185">Reference proteome</keyword>
<reference evidence="2" key="1">
    <citation type="journal article" date="2014" name="Int. J. Syst. Evol. Microbiol.">
        <title>Complete genome sequence of Corynebacterium casei LMG S-19264T (=DSM 44701T), isolated from a smear-ripened cheese.</title>
        <authorList>
            <consortium name="US DOE Joint Genome Institute (JGI-PGF)"/>
            <person name="Walter F."/>
            <person name="Albersmeier A."/>
            <person name="Kalinowski J."/>
            <person name="Ruckert C."/>
        </authorList>
    </citation>
    <scope>NUCLEOTIDE SEQUENCE</scope>
    <source>
        <strain evidence="2">JCM 4815</strain>
    </source>
</reference>
<proteinExistence type="predicted"/>
<evidence type="ECO:0000313" key="3">
    <source>
        <dbReference type="Proteomes" id="UP000622166"/>
    </source>
</evidence>
<organism evidence="2 3">
    <name type="scientific">Streptomyces poonensis</name>
    <dbReference type="NCBI Taxonomy" id="68255"/>
    <lineage>
        <taxon>Bacteria</taxon>
        <taxon>Bacillati</taxon>
        <taxon>Actinomycetota</taxon>
        <taxon>Actinomycetes</taxon>
        <taxon>Kitasatosporales</taxon>
        <taxon>Streptomycetaceae</taxon>
        <taxon>Streptomyces</taxon>
    </lineage>
</organism>
<feature type="signal peptide" evidence="1">
    <location>
        <begin position="1"/>
        <end position="37"/>
    </location>
</feature>
<evidence type="ECO:0000313" key="2">
    <source>
        <dbReference type="EMBL" id="GGY95798.1"/>
    </source>
</evidence>
<reference evidence="2" key="2">
    <citation type="submission" date="2020-09" db="EMBL/GenBank/DDBJ databases">
        <authorList>
            <person name="Sun Q."/>
            <person name="Ohkuma M."/>
        </authorList>
    </citation>
    <scope>NUCLEOTIDE SEQUENCE</scope>
    <source>
        <strain evidence="2">JCM 4815</strain>
    </source>
</reference>
<protein>
    <recommendedName>
        <fullName evidence="4">Secreted protein</fullName>
    </recommendedName>
</protein>
<feature type="chain" id="PRO_5038008750" description="Secreted protein" evidence="1">
    <location>
        <begin position="38"/>
        <end position="98"/>
    </location>
</feature>
<comment type="caution">
    <text evidence="2">The sequence shown here is derived from an EMBL/GenBank/DDBJ whole genome shotgun (WGS) entry which is preliminary data.</text>
</comment>
<gene>
    <name evidence="2" type="ORF">GCM10010365_13370</name>
</gene>
<accession>A0A918PC27</accession>
<dbReference type="RefSeq" id="WP_189856076.1">
    <property type="nucleotide sequence ID" value="NZ_BMVW01000001.1"/>
</dbReference>
<name>A0A918PC27_9ACTN</name>
<dbReference type="EMBL" id="BMVW01000001">
    <property type="protein sequence ID" value="GGY95798.1"/>
    <property type="molecule type" value="Genomic_DNA"/>
</dbReference>
<evidence type="ECO:0008006" key="4">
    <source>
        <dbReference type="Google" id="ProtNLM"/>
    </source>
</evidence>